<keyword evidence="2" id="KW-0472">Membrane</keyword>
<dbReference type="Pfam" id="PF11351">
    <property type="entry name" value="GTA_holin_3TM"/>
    <property type="match status" value="1"/>
</dbReference>
<feature type="region of interest" description="Disordered" evidence="1">
    <location>
        <begin position="143"/>
        <end position="162"/>
    </location>
</feature>
<proteinExistence type="predicted"/>
<accession>A0A7C9LBK5</accession>
<dbReference type="InterPro" id="IPR021497">
    <property type="entry name" value="GTA_holin_3TM"/>
</dbReference>
<keyword evidence="2" id="KW-0812">Transmembrane</keyword>
<dbReference type="Proteomes" id="UP000483078">
    <property type="component" value="Unassembled WGS sequence"/>
</dbReference>
<dbReference type="EMBL" id="VENJ01000017">
    <property type="protein sequence ID" value="MTJ05298.1"/>
    <property type="molecule type" value="Genomic_DNA"/>
</dbReference>
<dbReference type="AlphaFoldDB" id="A0A7C9LBK5"/>
<keyword evidence="2" id="KW-1133">Transmembrane helix</keyword>
<evidence type="ECO:0000313" key="3">
    <source>
        <dbReference type="EMBL" id="MTJ05298.1"/>
    </source>
</evidence>
<feature type="transmembrane region" description="Helical" evidence="2">
    <location>
        <begin position="72"/>
        <end position="93"/>
    </location>
</feature>
<evidence type="ECO:0000256" key="2">
    <source>
        <dbReference type="SAM" id="Phobius"/>
    </source>
</evidence>
<name>A0A7C9LBK5_9RHOB</name>
<evidence type="ECO:0000256" key="1">
    <source>
        <dbReference type="SAM" id="MobiDB-lite"/>
    </source>
</evidence>
<reference evidence="3 4" key="1">
    <citation type="submission" date="2019-06" db="EMBL/GenBank/DDBJ databases">
        <title>Enrichment of Autotrophic Halophilic Microorganisms from Red Sea Brine Pool Using Microbial Electrosynthesis System.</title>
        <authorList>
            <person name="Alqahtani M.F."/>
            <person name="Bajracharya S."/>
            <person name="Katuri K.P."/>
            <person name="Ali M."/>
            <person name="Saikaly P.E."/>
        </authorList>
    </citation>
    <scope>NUCLEOTIDE SEQUENCE [LARGE SCALE GENOMIC DNA]</scope>
    <source>
        <strain evidence="3">MES6</strain>
    </source>
</reference>
<comment type="caution">
    <text evidence="3">The sequence shown here is derived from an EMBL/GenBank/DDBJ whole genome shotgun (WGS) entry which is preliminary data.</text>
</comment>
<gene>
    <name evidence="3" type="ORF">FH759_11490</name>
</gene>
<feature type="transmembrane region" description="Helical" evidence="2">
    <location>
        <begin position="105"/>
        <end position="123"/>
    </location>
</feature>
<organism evidence="3 4">
    <name type="scientific">Sediminimonas qiaohouensis</name>
    <dbReference type="NCBI Taxonomy" id="552061"/>
    <lineage>
        <taxon>Bacteria</taxon>
        <taxon>Pseudomonadati</taxon>
        <taxon>Pseudomonadota</taxon>
        <taxon>Alphaproteobacteria</taxon>
        <taxon>Rhodobacterales</taxon>
        <taxon>Roseobacteraceae</taxon>
        <taxon>Sediminimonas</taxon>
    </lineage>
</organism>
<sequence length="188" mass="20525">MIEAIVRILFGSGRNVLRETAHVFRPGADAMAARDAARAQAALAQFEAEFTALRRGRFDRVMDALNRVPRPAMALGTLALFGAAMFDPTWFAARMAGLAMVPEPLWWLMGAIVSFYFGARYQAKGHDFRRSLRMGQAAMREFAGAEEAARGPGSPAAADSDPDAALTLQALRPDTNPALSDWRRRAGR</sequence>
<evidence type="ECO:0000313" key="4">
    <source>
        <dbReference type="Proteomes" id="UP000483078"/>
    </source>
</evidence>
<protein>
    <submittedName>
        <fullName evidence="3">Carboxylesterase</fullName>
    </submittedName>
</protein>